<feature type="transmembrane region" description="Helical" evidence="1">
    <location>
        <begin position="184"/>
        <end position="206"/>
    </location>
</feature>
<reference evidence="2 3" key="1">
    <citation type="journal article" date="2018" name="Evol. Lett.">
        <title>Horizontal gene cluster transfer increased hallucinogenic mushroom diversity.</title>
        <authorList>
            <person name="Reynolds H.T."/>
            <person name="Vijayakumar V."/>
            <person name="Gluck-Thaler E."/>
            <person name="Korotkin H.B."/>
            <person name="Matheny P.B."/>
            <person name="Slot J.C."/>
        </authorList>
    </citation>
    <scope>NUCLEOTIDE SEQUENCE [LARGE SCALE GENOMIC DNA]</scope>
    <source>
        <strain evidence="2 3">SRW20</strain>
    </source>
</reference>
<dbReference type="AlphaFoldDB" id="A0A409YRI6"/>
<dbReference type="OrthoDB" id="2796825at2759"/>
<dbReference type="Proteomes" id="UP000284706">
    <property type="component" value="Unassembled WGS sequence"/>
</dbReference>
<evidence type="ECO:0000313" key="2">
    <source>
        <dbReference type="EMBL" id="PPR05627.1"/>
    </source>
</evidence>
<keyword evidence="3" id="KW-1185">Reference proteome</keyword>
<feature type="transmembrane region" description="Helical" evidence="1">
    <location>
        <begin position="227"/>
        <end position="247"/>
    </location>
</feature>
<feature type="transmembrane region" description="Helical" evidence="1">
    <location>
        <begin position="259"/>
        <end position="277"/>
    </location>
</feature>
<comment type="caution">
    <text evidence="2">The sequence shown here is derived from an EMBL/GenBank/DDBJ whole genome shotgun (WGS) entry which is preliminary data.</text>
</comment>
<protein>
    <recommendedName>
        <fullName evidence="4">THH1/TOM1/TOM3 domain-containing protein</fullName>
    </recommendedName>
</protein>
<keyword evidence="1" id="KW-0812">Transmembrane</keyword>
<feature type="transmembrane region" description="Helical" evidence="1">
    <location>
        <begin position="63"/>
        <end position="92"/>
    </location>
</feature>
<evidence type="ECO:0008006" key="4">
    <source>
        <dbReference type="Google" id="ProtNLM"/>
    </source>
</evidence>
<sequence length="339" mass="37107">MSEPTAPPPDTVPSPFVHEENALFVGIAFESIFYGITFLLYCLTIRNLFQRNSKRKSQALWKLMGFLTVQQIALFIAVLCNIQFCVLAFVYHRDTPGGPVAYQILNSNVAPAYASLASFSICNWFQDVVLLYRFLVIYDKLYTVFVLGCMLFLTSLAFNLILLIQLSGRAGLLNIGNNLPISTIYFSLSVGLNVVLTLLIVGRILYCARKTTTDESRIPKRYVSVSAMIVESAALSAVTGIALIITLHTNEASSIAIESLYGVMTVLAPVLITYRVSTGEAWSRNVMTQSSVGPFVVTSGGGSRTALDSSGENIVLKVRDGNVAPNPGHIYSKNSEQEF</sequence>
<evidence type="ECO:0000313" key="3">
    <source>
        <dbReference type="Proteomes" id="UP000284706"/>
    </source>
</evidence>
<feature type="transmembrane region" description="Helical" evidence="1">
    <location>
        <begin position="22"/>
        <end position="43"/>
    </location>
</feature>
<evidence type="ECO:0000256" key="1">
    <source>
        <dbReference type="SAM" id="Phobius"/>
    </source>
</evidence>
<accession>A0A409YRI6</accession>
<feature type="transmembrane region" description="Helical" evidence="1">
    <location>
        <begin position="144"/>
        <end position="164"/>
    </location>
</feature>
<keyword evidence="1" id="KW-0472">Membrane</keyword>
<proteinExistence type="predicted"/>
<keyword evidence="1" id="KW-1133">Transmembrane helix</keyword>
<dbReference type="EMBL" id="NHYE01000453">
    <property type="protein sequence ID" value="PPR05627.1"/>
    <property type="molecule type" value="Genomic_DNA"/>
</dbReference>
<name>A0A409YRI6_9AGAR</name>
<organism evidence="2 3">
    <name type="scientific">Gymnopilus dilepis</name>
    <dbReference type="NCBI Taxonomy" id="231916"/>
    <lineage>
        <taxon>Eukaryota</taxon>
        <taxon>Fungi</taxon>
        <taxon>Dikarya</taxon>
        <taxon>Basidiomycota</taxon>
        <taxon>Agaricomycotina</taxon>
        <taxon>Agaricomycetes</taxon>
        <taxon>Agaricomycetidae</taxon>
        <taxon>Agaricales</taxon>
        <taxon>Agaricineae</taxon>
        <taxon>Hymenogastraceae</taxon>
        <taxon>Gymnopilus</taxon>
    </lineage>
</organism>
<dbReference type="InParanoid" id="A0A409YRI6"/>
<gene>
    <name evidence="2" type="ORF">CVT26_009349</name>
</gene>
<feature type="transmembrane region" description="Helical" evidence="1">
    <location>
        <begin position="112"/>
        <end position="132"/>
    </location>
</feature>